<dbReference type="GeneID" id="16070087"/>
<keyword evidence="2" id="KW-1185">Reference proteome</keyword>
<dbReference type="EMBL" id="GL832983">
    <property type="protein sequence ID" value="EGD78590.1"/>
    <property type="molecule type" value="Genomic_DNA"/>
</dbReference>
<dbReference type="Proteomes" id="UP000007799">
    <property type="component" value="Unassembled WGS sequence"/>
</dbReference>
<dbReference type="KEGG" id="sre:PTSG_09282"/>
<reference evidence="1" key="1">
    <citation type="submission" date="2009-08" db="EMBL/GenBank/DDBJ databases">
        <title>Annotation of Salpingoeca rosetta.</title>
        <authorList>
            <consortium name="The Broad Institute Genome Sequencing Platform"/>
            <person name="Russ C."/>
            <person name="Cuomo C."/>
            <person name="Burger G."/>
            <person name="Gray M.W."/>
            <person name="Holland P.W.H."/>
            <person name="King N."/>
            <person name="Lang F.B.F."/>
            <person name="Roger A.J."/>
            <person name="Ruiz-Trillo I."/>
            <person name="Young S.K."/>
            <person name="Zeng Q."/>
            <person name="Gargeya S."/>
            <person name="Alvarado L."/>
            <person name="Berlin A."/>
            <person name="Chapman S.B."/>
            <person name="Chen Z."/>
            <person name="Freedman E."/>
            <person name="Gellesch M."/>
            <person name="Goldberg J."/>
            <person name="Griggs A."/>
            <person name="Gujja S."/>
            <person name="Heilman E."/>
            <person name="Heiman D."/>
            <person name="Howarth C."/>
            <person name="Mehta T."/>
            <person name="Neiman D."/>
            <person name="Pearson M."/>
            <person name="Roberts A."/>
            <person name="Saif S."/>
            <person name="Shea T."/>
            <person name="Shenoy N."/>
            <person name="Sisk P."/>
            <person name="Stolte C."/>
            <person name="Sykes S."/>
            <person name="White J."/>
            <person name="Yandava C."/>
            <person name="Haas B."/>
            <person name="Nusbaum C."/>
            <person name="Birren B."/>
        </authorList>
    </citation>
    <scope>NUCLEOTIDE SEQUENCE [LARGE SCALE GENOMIC DNA]</scope>
    <source>
        <strain evidence="1">ATCC 50818</strain>
    </source>
</reference>
<evidence type="ECO:0000313" key="1">
    <source>
        <dbReference type="EMBL" id="EGD78590.1"/>
    </source>
</evidence>
<gene>
    <name evidence="1" type="ORF">PTSG_09282</name>
</gene>
<dbReference type="RefSeq" id="XP_004989539.1">
    <property type="nucleotide sequence ID" value="XM_004989482.1"/>
</dbReference>
<sequence>MSGHNAKRFQHLCLHEQVNWQRFREVWMAAPIQSIAEFATAIEATTGHAPKLYYMFDAGEEFATSLEQLSTQLCNDGVTVARVYDVMLTFAQLNEPPHKLHAFLAASLAHHDA</sequence>
<organism evidence="2">
    <name type="scientific">Salpingoeca rosetta (strain ATCC 50818 / BSB-021)</name>
    <dbReference type="NCBI Taxonomy" id="946362"/>
    <lineage>
        <taxon>Eukaryota</taxon>
        <taxon>Choanoflagellata</taxon>
        <taxon>Craspedida</taxon>
        <taxon>Salpingoecidae</taxon>
        <taxon>Salpingoeca</taxon>
    </lineage>
</organism>
<protein>
    <submittedName>
        <fullName evidence="1">Uncharacterized protein</fullName>
    </submittedName>
</protein>
<evidence type="ECO:0000313" key="2">
    <source>
        <dbReference type="Proteomes" id="UP000007799"/>
    </source>
</evidence>
<name>F2UN91_SALR5</name>
<proteinExistence type="predicted"/>
<dbReference type="AlphaFoldDB" id="F2UN91"/>
<accession>F2UN91</accession>
<dbReference type="InParanoid" id="F2UN91"/>